<keyword evidence="4" id="KW-0408">Iron</keyword>
<evidence type="ECO:0000256" key="2">
    <source>
        <dbReference type="ARBA" id="ARBA00022723"/>
    </source>
</evidence>
<dbReference type="Proteomes" id="UP000217785">
    <property type="component" value="Unassembled WGS sequence"/>
</dbReference>
<keyword evidence="8" id="KW-1185">Reference proteome</keyword>
<dbReference type="OrthoDB" id="9800776at2"/>
<evidence type="ECO:0000256" key="3">
    <source>
        <dbReference type="ARBA" id="ARBA00023002"/>
    </source>
</evidence>
<dbReference type="RefSeq" id="WP_096183067.1">
    <property type="nucleotide sequence ID" value="NZ_BDUF01000095.1"/>
</dbReference>
<dbReference type="SUPFAM" id="SSF55961">
    <property type="entry name" value="Bet v1-like"/>
    <property type="match status" value="1"/>
</dbReference>
<dbReference type="SUPFAM" id="SSF50022">
    <property type="entry name" value="ISP domain"/>
    <property type="match status" value="1"/>
</dbReference>
<dbReference type="PANTHER" id="PTHR21266:SF59">
    <property type="entry name" value="BLR4922 PROTEIN"/>
    <property type="match status" value="1"/>
</dbReference>
<feature type="domain" description="Rieske" evidence="6">
    <location>
        <begin position="27"/>
        <end position="134"/>
    </location>
</feature>
<name>A0A292YRF3_9BACL</name>
<comment type="caution">
    <text evidence="7">The sequence shown here is derived from an EMBL/GenBank/DDBJ whole genome shotgun (WGS) entry which is preliminary data.</text>
</comment>
<protein>
    <recommendedName>
        <fullName evidence="6">Rieske domain-containing protein</fullName>
    </recommendedName>
</protein>
<keyword evidence="1" id="KW-0001">2Fe-2S</keyword>
<dbReference type="EMBL" id="BDUF01000095">
    <property type="protein sequence ID" value="GAX91343.1"/>
    <property type="molecule type" value="Genomic_DNA"/>
</dbReference>
<evidence type="ECO:0000313" key="8">
    <source>
        <dbReference type="Proteomes" id="UP000217785"/>
    </source>
</evidence>
<dbReference type="GO" id="GO:0016705">
    <property type="term" value="F:oxidoreductase activity, acting on paired donors, with incorporation or reduction of molecular oxygen"/>
    <property type="evidence" value="ECO:0007669"/>
    <property type="project" value="UniProtKB-ARBA"/>
</dbReference>
<dbReference type="PANTHER" id="PTHR21266">
    <property type="entry name" value="IRON-SULFUR DOMAIN CONTAINING PROTEIN"/>
    <property type="match status" value="1"/>
</dbReference>
<dbReference type="GO" id="GO:0004497">
    <property type="term" value="F:monooxygenase activity"/>
    <property type="evidence" value="ECO:0007669"/>
    <property type="project" value="UniProtKB-ARBA"/>
</dbReference>
<gene>
    <name evidence="7" type="ORF">EFBL_3012</name>
</gene>
<dbReference type="Gene3D" id="2.102.10.10">
    <property type="entry name" value="Rieske [2Fe-2S] iron-sulphur domain"/>
    <property type="match status" value="1"/>
</dbReference>
<dbReference type="InterPro" id="IPR045623">
    <property type="entry name" value="LigXa_C"/>
</dbReference>
<dbReference type="InterPro" id="IPR015881">
    <property type="entry name" value="ARHD_Rieske_2Fe_2S"/>
</dbReference>
<dbReference type="InterPro" id="IPR036922">
    <property type="entry name" value="Rieske_2Fe-2S_sf"/>
</dbReference>
<proteinExistence type="predicted"/>
<evidence type="ECO:0000256" key="5">
    <source>
        <dbReference type="ARBA" id="ARBA00023014"/>
    </source>
</evidence>
<dbReference type="InterPro" id="IPR017941">
    <property type="entry name" value="Rieske_2Fe-2S"/>
</dbReference>
<keyword evidence="5" id="KW-0411">Iron-sulfur</keyword>
<organism evidence="7 8">
    <name type="scientific">Effusibacillus lacus</name>
    <dbReference type="NCBI Taxonomy" id="1348429"/>
    <lineage>
        <taxon>Bacteria</taxon>
        <taxon>Bacillati</taxon>
        <taxon>Bacillota</taxon>
        <taxon>Bacilli</taxon>
        <taxon>Bacillales</taxon>
        <taxon>Alicyclobacillaceae</taxon>
        <taxon>Effusibacillus</taxon>
    </lineage>
</organism>
<dbReference type="Gene3D" id="3.90.380.10">
    <property type="entry name" value="Naphthalene 1,2-dioxygenase Alpha Subunit, Chain A, domain 1"/>
    <property type="match status" value="1"/>
</dbReference>
<dbReference type="CDD" id="cd03479">
    <property type="entry name" value="Rieske_RO_Alpha_PhDO_like"/>
    <property type="match status" value="1"/>
</dbReference>
<evidence type="ECO:0000259" key="6">
    <source>
        <dbReference type="PROSITE" id="PS51296"/>
    </source>
</evidence>
<keyword evidence="3" id="KW-0560">Oxidoreductase</keyword>
<evidence type="ECO:0000256" key="4">
    <source>
        <dbReference type="ARBA" id="ARBA00023004"/>
    </source>
</evidence>
<accession>A0A292YRF3</accession>
<evidence type="ECO:0000313" key="7">
    <source>
        <dbReference type="EMBL" id="GAX91343.1"/>
    </source>
</evidence>
<dbReference type="Pfam" id="PF19301">
    <property type="entry name" value="LigXa_C"/>
    <property type="match status" value="1"/>
</dbReference>
<dbReference type="Pfam" id="PF00355">
    <property type="entry name" value="Rieske"/>
    <property type="match status" value="1"/>
</dbReference>
<dbReference type="InterPro" id="IPR050584">
    <property type="entry name" value="Cholesterol_7-desaturase"/>
</dbReference>
<dbReference type="AlphaFoldDB" id="A0A292YRF3"/>
<sequence>MLKPEDNERLTCVGPGTPMGEVFRRYWIPALLTEELPEPDCPPIRVRLLGENLVAFRDSNGKVGLLDRYCPHRRVELFWGRNEECGIRCVYHGWKFDVDGNCVDMPNEPSESNFKHKVKITSYPTFEAAGIIWTYMGPPDEMPSKPDYEWIRAPETHRHVSKTFEGCNWLQGLEGGIDTSHSSFAHNNNIADKNALRTRAPSPKLEVIKTDYGFNYAGIRNLGNDGNYVRAYQYIMPAQQMRGAMIKWKDGSREEFPSIAGHIWVPIDDESTWVWNFIYSADKLIPFTKEFVLEHETQFGRGPDDLLPGYRLKRNPSNDYLIDREVQRTRTFTGIEGINTQDYALQETAAPIIDRSKERLGTADAAIIAARHLLLEAIKDVEAGRKPRGVDPAAYRNVRGCDKILSLGVDWKEGMKEDMCGCY</sequence>
<reference evidence="8" key="1">
    <citation type="submission" date="2017-07" db="EMBL/GenBank/DDBJ databases">
        <title>Draft genome sequence of Effusibacillus lacus strain skLN1.</title>
        <authorList>
            <person name="Watanabe M."/>
            <person name="Kojima H."/>
            <person name="Fukui M."/>
        </authorList>
    </citation>
    <scope>NUCLEOTIDE SEQUENCE [LARGE SCALE GENOMIC DNA]</scope>
    <source>
        <strain evidence="8">skLN1</strain>
    </source>
</reference>
<keyword evidence="2" id="KW-0479">Metal-binding</keyword>
<dbReference type="GO" id="GO:0005506">
    <property type="term" value="F:iron ion binding"/>
    <property type="evidence" value="ECO:0007669"/>
    <property type="project" value="InterPro"/>
</dbReference>
<dbReference type="GO" id="GO:0051537">
    <property type="term" value="F:2 iron, 2 sulfur cluster binding"/>
    <property type="evidence" value="ECO:0007669"/>
    <property type="project" value="UniProtKB-KW"/>
</dbReference>
<evidence type="ECO:0000256" key="1">
    <source>
        <dbReference type="ARBA" id="ARBA00022714"/>
    </source>
</evidence>
<dbReference type="PROSITE" id="PS51296">
    <property type="entry name" value="RIESKE"/>
    <property type="match status" value="1"/>
</dbReference>
<dbReference type="PROSITE" id="PS00570">
    <property type="entry name" value="RING_HYDROXYL_ALPHA"/>
    <property type="match status" value="1"/>
</dbReference>